<name>A0A248TLH8_9BACI</name>
<evidence type="ECO:0000313" key="2">
    <source>
        <dbReference type="EMBL" id="ASV69074.1"/>
    </source>
</evidence>
<dbReference type="Proteomes" id="UP000215137">
    <property type="component" value="Chromosome"/>
</dbReference>
<dbReference type="PROSITE" id="PS51750">
    <property type="entry name" value="BRO_N"/>
    <property type="match status" value="1"/>
</dbReference>
<evidence type="ECO:0000259" key="1">
    <source>
        <dbReference type="PROSITE" id="PS51750"/>
    </source>
</evidence>
<evidence type="ECO:0000313" key="3">
    <source>
        <dbReference type="Proteomes" id="UP000215137"/>
    </source>
</evidence>
<dbReference type="AlphaFoldDB" id="A0A248TLH8"/>
<dbReference type="OrthoDB" id="9812611at2"/>
<reference evidence="2 3" key="1">
    <citation type="submission" date="2017-08" db="EMBL/GenBank/DDBJ databases">
        <title>Complete Genome Sequence of Bacillus kochii Oregon-R-modENCODE STRAIN BDGP4, isolated from Drosophila melanogaster gut.</title>
        <authorList>
            <person name="Wan K.H."/>
            <person name="Yu C."/>
            <person name="Park S."/>
            <person name="Hammonds A.S."/>
            <person name="Booth B.W."/>
            <person name="Celniker S.E."/>
        </authorList>
    </citation>
    <scope>NUCLEOTIDE SEQUENCE [LARGE SCALE GENOMIC DNA]</scope>
    <source>
        <strain evidence="2 3">BDGP4</strain>
    </source>
</reference>
<sequence>MFLHPLKSFPISHLILREVYHRKLDEDERAILNIARQGNTNIINERGLYSIVMTSRKPEAREFKRWITQEIIPRKLFSKNI</sequence>
<dbReference type="EMBL" id="CP022983">
    <property type="protein sequence ID" value="ASV69074.1"/>
    <property type="molecule type" value="Genomic_DNA"/>
</dbReference>
<organism evidence="2 3">
    <name type="scientific">Cytobacillus kochii</name>
    <dbReference type="NCBI Taxonomy" id="859143"/>
    <lineage>
        <taxon>Bacteria</taxon>
        <taxon>Bacillati</taxon>
        <taxon>Bacillota</taxon>
        <taxon>Bacilli</taxon>
        <taxon>Bacillales</taxon>
        <taxon>Bacillaceae</taxon>
        <taxon>Cytobacillus</taxon>
    </lineage>
</organism>
<keyword evidence="3" id="KW-1185">Reference proteome</keyword>
<gene>
    <name evidence="2" type="ORF">CKF48_18275</name>
</gene>
<dbReference type="Pfam" id="PF02498">
    <property type="entry name" value="Bro-N"/>
    <property type="match status" value="1"/>
</dbReference>
<dbReference type="SMART" id="SM01040">
    <property type="entry name" value="Bro-N"/>
    <property type="match status" value="1"/>
</dbReference>
<protein>
    <recommendedName>
        <fullName evidence="1">Bro-N domain-containing protein</fullName>
    </recommendedName>
</protein>
<dbReference type="InterPro" id="IPR003497">
    <property type="entry name" value="BRO_N_domain"/>
</dbReference>
<accession>A0A248TLH8</accession>
<proteinExistence type="predicted"/>
<feature type="domain" description="Bro-N" evidence="1">
    <location>
        <begin position="1"/>
        <end position="79"/>
    </location>
</feature>
<dbReference type="KEGG" id="bko:CKF48_18275"/>